<dbReference type="GO" id="GO:0031468">
    <property type="term" value="P:nuclear membrane reassembly"/>
    <property type="evidence" value="ECO:0007669"/>
    <property type="project" value="TreeGrafter"/>
</dbReference>
<dbReference type="AlphaFoldDB" id="A0A6S8YTD2"/>
<evidence type="ECO:0000259" key="2">
    <source>
        <dbReference type="PROSITE" id="PS50033"/>
    </source>
</evidence>
<evidence type="ECO:0000256" key="1">
    <source>
        <dbReference type="SAM" id="MobiDB-lite"/>
    </source>
</evidence>
<feature type="compositionally biased region" description="Low complexity" evidence="1">
    <location>
        <begin position="147"/>
        <end position="162"/>
    </location>
</feature>
<dbReference type="PROSITE" id="PS51399">
    <property type="entry name" value="SEP"/>
    <property type="match status" value="1"/>
</dbReference>
<dbReference type="SUPFAM" id="SSF102848">
    <property type="entry name" value="NSFL1 (p97 ATPase) cofactor p47, SEP domain"/>
    <property type="match status" value="1"/>
</dbReference>
<dbReference type="SMART" id="SM00166">
    <property type="entry name" value="UBX"/>
    <property type="match status" value="1"/>
</dbReference>
<dbReference type="PANTHER" id="PTHR23333">
    <property type="entry name" value="UBX DOMAIN CONTAINING PROTEIN"/>
    <property type="match status" value="1"/>
</dbReference>
<feature type="domain" description="UBX" evidence="2">
    <location>
        <begin position="186"/>
        <end position="261"/>
    </location>
</feature>
<name>A0A6S8YTD2_9STRA</name>
<dbReference type="Pfam" id="PF00789">
    <property type="entry name" value="UBX"/>
    <property type="match status" value="1"/>
</dbReference>
<dbReference type="GO" id="GO:0000045">
    <property type="term" value="P:autophagosome assembly"/>
    <property type="evidence" value="ECO:0007669"/>
    <property type="project" value="TreeGrafter"/>
</dbReference>
<dbReference type="EMBL" id="HBGN01017525">
    <property type="protein sequence ID" value="CAD9330298.1"/>
    <property type="molecule type" value="Transcribed_RNA"/>
</dbReference>
<feature type="region of interest" description="Disordered" evidence="1">
    <location>
        <begin position="129"/>
        <end position="190"/>
    </location>
</feature>
<dbReference type="PANTHER" id="PTHR23333:SF20">
    <property type="entry name" value="NSFL1 COFACTOR P47"/>
    <property type="match status" value="1"/>
</dbReference>
<evidence type="ECO:0000313" key="4">
    <source>
        <dbReference type="EMBL" id="CAD9330298.1"/>
    </source>
</evidence>
<organism evidence="4">
    <name type="scientific">Ditylum brightwellii</name>
    <dbReference type="NCBI Taxonomy" id="49249"/>
    <lineage>
        <taxon>Eukaryota</taxon>
        <taxon>Sar</taxon>
        <taxon>Stramenopiles</taxon>
        <taxon>Ochrophyta</taxon>
        <taxon>Bacillariophyta</taxon>
        <taxon>Mediophyceae</taxon>
        <taxon>Lithodesmiophycidae</taxon>
        <taxon>Lithodesmiales</taxon>
        <taxon>Lithodesmiaceae</taxon>
        <taxon>Ditylum</taxon>
    </lineage>
</organism>
<dbReference type="InterPro" id="IPR012989">
    <property type="entry name" value="SEP_domain"/>
</dbReference>
<sequence>MANIHGLHSNARDSGSDNDDDGDNNRYVGGVDSRGGGSGLAVLPNSDDDNDASSSIFRQAGQATADDGPVRRTITMYRDGFTVDDGPYRRLDDPNNAEFLSSLARGVTPRELSEGGEDVTVGLVDKRGEEYDPSAAPSGGGGGGGFQSFSGAGNSLGTATSSSGGGESSNGVFVPDASATAPTLDASRPSTSIQVRLLNGKRLVVKVNLDASVSSLGEHIDANGASTEPYVLVSGYPPRPLTDLGQSIESAGLKGAQVMQKKA</sequence>
<evidence type="ECO:0008006" key="5">
    <source>
        <dbReference type="Google" id="ProtNLM"/>
    </source>
</evidence>
<dbReference type="GO" id="GO:0043130">
    <property type="term" value="F:ubiquitin binding"/>
    <property type="evidence" value="ECO:0007669"/>
    <property type="project" value="TreeGrafter"/>
</dbReference>
<dbReference type="GO" id="GO:0043161">
    <property type="term" value="P:proteasome-mediated ubiquitin-dependent protein catabolic process"/>
    <property type="evidence" value="ECO:0007669"/>
    <property type="project" value="TreeGrafter"/>
</dbReference>
<dbReference type="InterPro" id="IPR001012">
    <property type="entry name" value="UBX_dom"/>
</dbReference>
<proteinExistence type="predicted"/>
<dbReference type="GO" id="GO:0005829">
    <property type="term" value="C:cytosol"/>
    <property type="evidence" value="ECO:0007669"/>
    <property type="project" value="TreeGrafter"/>
</dbReference>
<dbReference type="Gene3D" id="3.30.420.210">
    <property type="entry name" value="SEP domain"/>
    <property type="match status" value="1"/>
</dbReference>
<dbReference type="PROSITE" id="PS50033">
    <property type="entry name" value="UBX"/>
    <property type="match status" value="1"/>
</dbReference>
<dbReference type="SMART" id="SM00553">
    <property type="entry name" value="SEP"/>
    <property type="match status" value="1"/>
</dbReference>
<dbReference type="SUPFAM" id="SSF54236">
    <property type="entry name" value="Ubiquitin-like"/>
    <property type="match status" value="1"/>
</dbReference>
<evidence type="ECO:0000259" key="3">
    <source>
        <dbReference type="PROSITE" id="PS51399"/>
    </source>
</evidence>
<dbReference type="InterPro" id="IPR029071">
    <property type="entry name" value="Ubiquitin-like_domsf"/>
</dbReference>
<reference evidence="4" key="1">
    <citation type="submission" date="2021-01" db="EMBL/GenBank/DDBJ databases">
        <authorList>
            <person name="Corre E."/>
            <person name="Pelletier E."/>
            <person name="Niang G."/>
            <person name="Scheremetjew M."/>
            <person name="Finn R."/>
            <person name="Kale V."/>
            <person name="Holt S."/>
            <person name="Cochrane G."/>
            <person name="Meng A."/>
            <person name="Brown T."/>
            <person name="Cohen L."/>
        </authorList>
    </citation>
    <scope>NUCLEOTIDE SEQUENCE</scope>
    <source>
        <strain evidence="4">Pop2</strain>
    </source>
</reference>
<accession>A0A6S8YTD2</accession>
<dbReference type="GO" id="GO:0005634">
    <property type="term" value="C:nucleus"/>
    <property type="evidence" value="ECO:0007669"/>
    <property type="project" value="TreeGrafter"/>
</dbReference>
<dbReference type="InterPro" id="IPR036241">
    <property type="entry name" value="NSFL1C_SEP_dom_sf"/>
</dbReference>
<protein>
    <recommendedName>
        <fullName evidence="5">SEP domain-containing protein</fullName>
    </recommendedName>
</protein>
<dbReference type="Gene3D" id="3.10.20.90">
    <property type="entry name" value="Phosphatidylinositol 3-kinase Catalytic Subunit, Chain A, domain 1"/>
    <property type="match status" value="1"/>
</dbReference>
<feature type="region of interest" description="Disordered" evidence="1">
    <location>
        <begin position="1"/>
        <end position="73"/>
    </location>
</feature>
<dbReference type="CDD" id="cd01770">
    <property type="entry name" value="UBX_UBXN2"/>
    <property type="match status" value="1"/>
</dbReference>
<dbReference type="GO" id="GO:0007030">
    <property type="term" value="P:Golgi organization"/>
    <property type="evidence" value="ECO:0007669"/>
    <property type="project" value="TreeGrafter"/>
</dbReference>
<feature type="domain" description="SEP" evidence="3">
    <location>
        <begin position="69"/>
        <end position="132"/>
    </location>
</feature>
<gene>
    <name evidence="4" type="ORF">DBRI1063_LOCUS11223</name>
</gene>
<dbReference type="Pfam" id="PF08059">
    <property type="entry name" value="SEP"/>
    <property type="match status" value="1"/>
</dbReference>
<dbReference type="GO" id="GO:0061025">
    <property type="term" value="P:membrane fusion"/>
    <property type="evidence" value="ECO:0007669"/>
    <property type="project" value="TreeGrafter"/>
</dbReference>